<keyword evidence="3" id="KW-1015">Disulfide bond</keyword>
<dbReference type="InterPro" id="IPR001304">
    <property type="entry name" value="C-type_lectin-like"/>
</dbReference>
<dbReference type="Gene3D" id="3.10.100.10">
    <property type="entry name" value="Mannose-Binding Protein A, subunit A"/>
    <property type="match status" value="1"/>
</dbReference>
<evidence type="ECO:0000256" key="2">
    <source>
        <dbReference type="ARBA" id="ARBA00022734"/>
    </source>
</evidence>
<dbReference type="PRINTS" id="PR00770">
    <property type="entry name" value="EMAJORBASICP"/>
</dbReference>
<feature type="compositionally biased region" description="Acidic residues" evidence="4">
    <location>
        <begin position="121"/>
        <end position="131"/>
    </location>
</feature>
<dbReference type="GO" id="GO:0006955">
    <property type="term" value="P:immune response"/>
    <property type="evidence" value="ECO:0007669"/>
    <property type="project" value="InterPro"/>
</dbReference>
<dbReference type="InterPro" id="IPR018378">
    <property type="entry name" value="C-type_lectin_CS"/>
</dbReference>
<dbReference type="SUPFAM" id="SSF56436">
    <property type="entry name" value="C-type lectin-like"/>
    <property type="match status" value="1"/>
</dbReference>
<feature type="signal peptide" evidence="5">
    <location>
        <begin position="1"/>
        <end position="19"/>
    </location>
</feature>
<evidence type="ECO:0000256" key="1">
    <source>
        <dbReference type="ARBA" id="ARBA00022729"/>
    </source>
</evidence>
<organism evidence="7 8">
    <name type="scientific">Heterocephalus glaber</name>
    <name type="common">Naked mole rat</name>
    <dbReference type="NCBI Taxonomy" id="10181"/>
    <lineage>
        <taxon>Eukaryota</taxon>
        <taxon>Metazoa</taxon>
        <taxon>Chordata</taxon>
        <taxon>Craniata</taxon>
        <taxon>Vertebrata</taxon>
        <taxon>Euteleostomi</taxon>
        <taxon>Mammalia</taxon>
        <taxon>Eutheria</taxon>
        <taxon>Euarchontoglires</taxon>
        <taxon>Glires</taxon>
        <taxon>Rodentia</taxon>
        <taxon>Hystricomorpha</taxon>
        <taxon>Bathyergidae</taxon>
        <taxon>Heterocephalus</taxon>
    </lineage>
</organism>
<dbReference type="InterPro" id="IPR002352">
    <property type="entry name" value="Eosinophil_major_basic"/>
</dbReference>
<dbReference type="STRING" id="10181.G5BLI8"/>
<evidence type="ECO:0000313" key="8">
    <source>
        <dbReference type="Proteomes" id="UP000006813"/>
    </source>
</evidence>
<keyword evidence="1 5" id="KW-0732">Signal</keyword>
<dbReference type="InterPro" id="IPR016187">
    <property type="entry name" value="CTDL_fold"/>
</dbReference>
<dbReference type="InterPro" id="IPR016186">
    <property type="entry name" value="C-type_lectin-like/link_sf"/>
</dbReference>
<dbReference type="PROSITE" id="PS00615">
    <property type="entry name" value="C_TYPE_LECTIN_1"/>
    <property type="match status" value="1"/>
</dbReference>
<dbReference type="PANTHER" id="PTHR22803">
    <property type="entry name" value="MANNOSE, PHOSPHOLIPASE, LECTIN RECEPTOR RELATED"/>
    <property type="match status" value="1"/>
</dbReference>
<evidence type="ECO:0000313" key="7">
    <source>
        <dbReference type="EMBL" id="EHB10149.1"/>
    </source>
</evidence>
<keyword evidence="2" id="KW-0430">Lectin</keyword>
<evidence type="ECO:0000256" key="3">
    <source>
        <dbReference type="ARBA" id="ARBA00023157"/>
    </source>
</evidence>
<sequence>MWLLSLLPPALLLLRVAAALRLVSTWELNPRVLLAQHPAPSCAAGLWVLSVALRGGGERPVTVGKLFLLEKAAPHLQSSERERELGWGPDSTKEQEGDFGLSEESVPTAGHEAWAPQCPDACEDSEEEEDGQSGAAALDKDSSCPGEEDAVPVQGGPKCPTCHYLLVRTPKSFRQAQNVCKRCYRGNLVSIHSFRVNSQILLQASKINLAQVWIGGILKGWFWWRKFRWTDGSCWNFKYWAPGQPRHGKGCCVAMSTKGGHWQRTRCWKGLPFVCSY</sequence>
<dbReference type="FunFam" id="3.10.100.10:FF:000090">
    <property type="entry name" value="Proteoglycan 2, bone marrow"/>
    <property type="match status" value="1"/>
</dbReference>
<dbReference type="AlphaFoldDB" id="G5BLI8"/>
<dbReference type="Proteomes" id="UP000006813">
    <property type="component" value="Unassembled WGS sequence"/>
</dbReference>
<dbReference type="GO" id="GO:0030246">
    <property type="term" value="F:carbohydrate binding"/>
    <property type="evidence" value="ECO:0007669"/>
    <property type="project" value="UniProtKB-KW"/>
</dbReference>
<dbReference type="PROSITE" id="PS50041">
    <property type="entry name" value="C_TYPE_LECTIN_2"/>
    <property type="match status" value="1"/>
</dbReference>
<dbReference type="Pfam" id="PF00059">
    <property type="entry name" value="Lectin_C"/>
    <property type="match status" value="1"/>
</dbReference>
<evidence type="ECO:0000256" key="4">
    <source>
        <dbReference type="SAM" id="MobiDB-lite"/>
    </source>
</evidence>
<dbReference type="InterPro" id="IPR050111">
    <property type="entry name" value="C-type_lectin/snaclec_domain"/>
</dbReference>
<feature type="region of interest" description="Disordered" evidence="4">
    <location>
        <begin position="78"/>
        <end position="153"/>
    </location>
</feature>
<gene>
    <name evidence="7" type="ORF">GW7_13223</name>
</gene>
<feature type="compositionally biased region" description="Basic and acidic residues" evidence="4">
    <location>
        <begin position="78"/>
        <end position="96"/>
    </location>
</feature>
<reference evidence="7 8" key="1">
    <citation type="journal article" date="2011" name="Nature">
        <title>Genome sequencing reveals insights into physiology and longevity of the naked mole rat.</title>
        <authorList>
            <person name="Kim E.B."/>
            <person name="Fang X."/>
            <person name="Fushan A.A."/>
            <person name="Huang Z."/>
            <person name="Lobanov A.V."/>
            <person name="Han L."/>
            <person name="Marino S.M."/>
            <person name="Sun X."/>
            <person name="Turanov A.A."/>
            <person name="Yang P."/>
            <person name="Yim S.H."/>
            <person name="Zhao X."/>
            <person name="Kasaikina M.V."/>
            <person name="Stoletzki N."/>
            <person name="Peng C."/>
            <person name="Polak P."/>
            <person name="Xiong Z."/>
            <person name="Kiezun A."/>
            <person name="Zhu Y."/>
            <person name="Chen Y."/>
            <person name="Kryukov G.V."/>
            <person name="Zhang Q."/>
            <person name="Peshkin L."/>
            <person name="Yang L."/>
            <person name="Bronson R.T."/>
            <person name="Buffenstein R."/>
            <person name="Wang B."/>
            <person name="Han C."/>
            <person name="Li Q."/>
            <person name="Chen L."/>
            <person name="Zhao W."/>
            <person name="Sunyaev S.R."/>
            <person name="Park T.J."/>
            <person name="Zhang G."/>
            <person name="Wang J."/>
            <person name="Gladyshev V.N."/>
        </authorList>
    </citation>
    <scope>NUCLEOTIDE SEQUENCE [LARGE SCALE GENOMIC DNA]</scope>
</reference>
<dbReference type="FunCoup" id="G5BLI8">
    <property type="interactions" value="10"/>
</dbReference>
<proteinExistence type="predicted"/>
<evidence type="ECO:0000256" key="5">
    <source>
        <dbReference type="SAM" id="SignalP"/>
    </source>
</evidence>
<dbReference type="InParanoid" id="G5BLI8"/>
<evidence type="ECO:0000259" key="6">
    <source>
        <dbReference type="PROSITE" id="PS50041"/>
    </source>
</evidence>
<dbReference type="SMART" id="SM00034">
    <property type="entry name" value="CLECT"/>
    <property type="match status" value="1"/>
</dbReference>
<dbReference type="EMBL" id="JH170889">
    <property type="protein sequence ID" value="EHB10149.1"/>
    <property type="molecule type" value="Genomic_DNA"/>
</dbReference>
<feature type="chain" id="PRO_5003474622" evidence="5">
    <location>
        <begin position="20"/>
        <end position="277"/>
    </location>
</feature>
<dbReference type="eggNOG" id="KOG4297">
    <property type="taxonomic scope" value="Eukaryota"/>
</dbReference>
<feature type="domain" description="C-type lectin" evidence="6">
    <location>
        <begin position="162"/>
        <end position="276"/>
    </location>
</feature>
<accession>G5BLI8</accession>
<name>G5BLI8_HETGA</name>
<protein>
    <submittedName>
        <fullName evidence="7">Proteoglycan 3</fullName>
    </submittedName>
</protein>